<name>A0A7R9AGE2_9CRUS</name>
<sequence length="179" mass="20006">MSDVDISPELKLPPKEDEESVVSSARGTSSTSTSPKKRKKDVASKGTSNSQMKGGPSPKKKRPAKGDVNSVNKQDDSRSSGRSGSITPVARIKRLKKILSDGSTLIDMDDFLQELGEDDFIPMSLEQDIRKRDSYADKRNEVFAFLLRKKNPETTCEKLLNSLQAMKRNDITDRWEDRS</sequence>
<evidence type="ECO:0000313" key="3">
    <source>
        <dbReference type="Proteomes" id="UP000677054"/>
    </source>
</evidence>
<reference evidence="2" key="1">
    <citation type="submission" date="2020-11" db="EMBL/GenBank/DDBJ databases">
        <authorList>
            <person name="Tran Van P."/>
        </authorList>
    </citation>
    <scope>NUCLEOTIDE SEQUENCE</scope>
</reference>
<dbReference type="Proteomes" id="UP000677054">
    <property type="component" value="Unassembled WGS sequence"/>
</dbReference>
<dbReference type="EMBL" id="LR905132">
    <property type="protein sequence ID" value="CAD7253297.1"/>
    <property type="molecule type" value="Genomic_DNA"/>
</dbReference>
<evidence type="ECO:0008006" key="4">
    <source>
        <dbReference type="Google" id="ProtNLM"/>
    </source>
</evidence>
<feature type="compositionally biased region" description="Low complexity" evidence="1">
    <location>
        <begin position="21"/>
        <end position="34"/>
    </location>
</feature>
<dbReference type="EMBL" id="CAJPEV010005615">
    <property type="protein sequence ID" value="CAG0903334.1"/>
    <property type="molecule type" value="Genomic_DNA"/>
</dbReference>
<protein>
    <recommendedName>
        <fullName evidence="4">CARD domain-containing protein</fullName>
    </recommendedName>
</protein>
<organism evidence="2">
    <name type="scientific">Darwinula stevensoni</name>
    <dbReference type="NCBI Taxonomy" id="69355"/>
    <lineage>
        <taxon>Eukaryota</taxon>
        <taxon>Metazoa</taxon>
        <taxon>Ecdysozoa</taxon>
        <taxon>Arthropoda</taxon>
        <taxon>Crustacea</taxon>
        <taxon>Oligostraca</taxon>
        <taxon>Ostracoda</taxon>
        <taxon>Podocopa</taxon>
        <taxon>Podocopida</taxon>
        <taxon>Darwinulocopina</taxon>
        <taxon>Darwinuloidea</taxon>
        <taxon>Darwinulidae</taxon>
        <taxon>Darwinula</taxon>
    </lineage>
</organism>
<proteinExistence type="predicted"/>
<dbReference type="AlphaFoldDB" id="A0A7R9AGE2"/>
<evidence type="ECO:0000256" key="1">
    <source>
        <dbReference type="SAM" id="MobiDB-lite"/>
    </source>
</evidence>
<feature type="region of interest" description="Disordered" evidence="1">
    <location>
        <begin position="1"/>
        <end position="89"/>
    </location>
</feature>
<gene>
    <name evidence="2" type="ORF">DSTB1V02_LOCUS13047</name>
</gene>
<evidence type="ECO:0000313" key="2">
    <source>
        <dbReference type="EMBL" id="CAD7253297.1"/>
    </source>
</evidence>
<accession>A0A7R9AGE2</accession>
<keyword evidence="3" id="KW-1185">Reference proteome</keyword>